<organism evidence="2 3">
    <name type="scientific">Pseudonocardia autotrophica</name>
    <name type="common">Amycolata autotrophica</name>
    <name type="synonym">Nocardia autotrophica</name>
    <dbReference type="NCBI Taxonomy" id="2074"/>
    <lineage>
        <taxon>Bacteria</taxon>
        <taxon>Bacillati</taxon>
        <taxon>Actinomycetota</taxon>
        <taxon>Actinomycetes</taxon>
        <taxon>Pseudonocardiales</taxon>
        <taxon>Pseudonocardiaceae</taxon>
        <taxon>Pseudonocardia</taxon>
    </lineage>
</organism>
<feature type="domain" description="NADPH-dependent FMN reductase-like" evidence="1">
    <location>
        <begin position="8"/>
        <end position="147"/>
    </location>
</feature>
<evidence type="ECO:0000259" key="1">
    <source>
        <dbReference type="Pfam" id="PF03358"/>
    </source>
</evidence>
<dbReference type="AlphaFoldDB" id="A0A1Y2MGS1"/>
<protein>
    <submittedName>
        <fullName evidence="2">NADPH azoreductase</fullName>
        <ecNumber evidence="2">1.7.1.6</ecNumber>
    </submittedName>
</protein>
<name>A0A1Y2MGS1_PSEAH</name>
<dbReference type="InterPro" id="IPR005025">
    <property type="entry name" value="FMN_Rdtase-like_dom"/>
</dbReference>
<dbReference type="Gene3D" id="3.40.50.360">
    <property type="match status" value="1"/>
</dbReference>
<dbReference type="Pfam" id="PF03358">
    <property type="entry name" value="FMN_red"/>
    <property type="match status" value="1"/>
</dbReference>
<dbReference type="InterPro" id="IPR050712">
    <property type="entry name" value="NAD(P)H-dep_reductase"/>
</dbReference>
<dbReference type="Proteomes" id="UP000194360">
    <property type="component" value="Unassembled WGS sequence"/>
</dbReference>
<dbReference type="PANTHER" id="PTHR30543">
    <property type="entry name" value="CHROMATE REDUCTASE"/>
    <property type="match status" value="1"/>
</dbReference>
<gene>
    <name evidence="2" type="primary">azr</name>
    <name evidence="2" type="ORF">BG845_06812</name>
</gene>
<sequence>MTLQHPIRLAVIVGSTRRGRFAPTVADWVAEQVRARGDIKVDVIDLAETALPEVLGDEHEPIPAPVTKLAPRLAAADAFVVVTPEYNHSFPAALKTAIDWFFDEWTAKPVGFVSYGGMGGGLRAVEALRLVFAELHATTVRDVVSFHFRDWPFQFEPVDPGAVKALSAQLDQLGWWAAALRTGRERVPYASVT</sequence>
<keyword evidence="2" id="KW-0560">Oxidoreductase</keyword>
<dbReference type="RefSeq" id="WP_085916824.1">
    <property type="nucleotide sequence ID" value="NZ_AP018920.1"/>
</dbReference>
<proteinExistence type="predicted"/>
<dbReference type="SUPFAM" id="SSF52218">
    <property type="entry name" value="Flavoproteins"/>
    <property type="match status" value="1"/>
</dbReference>
<evidence type="ECO:0000313" key="2">
    <source>
        <dbReference type="EMBL" id="OSY34484.1"/>
    </source>
</evidence>
<dbReference type="EC" id="1.7.1.6" evidence="2"/>
<comment type="caution">
    <text evidence="2">The sequence shown here is derived from an EMBL/GenBank/DDBJ whole genome shotgun (WGS) entry which is preliminary data.</text>
</comment>
<dbReference type="EMBL" id="MIGB01000086">
    <property type="protein sequence ID" value="OSY34484.1"/>
    <property type="molecule type" value="Genomic_DNA"/>
</dbReference>
<reference evidence="2 3" key="1">
    <citation type="submission" date="2016-09" db="EMBL/GenBank/DDBJ databases">
        <title>Pseudonocardia autotrophica DSM535, a candidate organism with high potential of specific P450 cytochromes.</title>
        <authorList>
            <person name="Grumaz C."/>
            <person name="Vainshtein Y."/>
            <person name="Kirstahler P."/>
            <person name="Sohn K."/>
        </authorList>
    </citation>
    <scope>NUCLEOTIDE SEQUENCE [LARGE SCALE GENOMIC DNA]</scope>
    <source>
        <strain evidence="2 3">DSM 535</strain>
    </source>
</reference>
<dbReference type="InterPro" id="IPR029039">
    <property type="entry name" value="Flavoprotein-like_sf"/>
</dbReference>
<accession>A0A1Y2MGS1</accession>
<dbReference type="GO" id="GO:0050446">
    <property type="term" value="F:azobenzene reductase (NADP+) activity"/>
    <property type="evidence" value="ECO:0007669"/>
    <property type="project" value="UniProtKB-EC"/>
</dbReference>
<dbReference type="PANTHER" id="PTHR30543:SF21">
    <property type="entry name" value="NAD(P)H-DEPENDENT FMN REDUCTASE LOT6"/>
    <property type="match status" value="1"/>
</dbReference>
<dbReference type="GO" id="GO:0005829">
    <property type="term" value="C:cytosol"/>
    <property type="evidence" value="ECO:0007669"/>
    <property type="project" value="TreeGrafter"/>
</dbReference>
<keyword evidence="3" id="KW-1185">Reference proteome</keyword>
<dbReference type="OrthoDB" id="9812295at2"/>
<dbReference type="GO" id="GO:0010181">
    <property type="term" value="F:FMN binding"/>
    <property type="evidence" value="ECO:0007669"/>
    <property type="project" value="TreeGrafter"/>
</dbReference>
<evidence type="ECO:0000313" key="3">
    <source>
        <dbReference type="Proteomes" id="UP000194360"/>
    </source>
</evidence>